<dbReference type="EMBL" id="CP050177">
    <property type="protein sequence ID" value="QIQ01287.1"/>
    <property type="molecule type" value="Genomic_DNA"/>
</dbReference>
<keyword evidence="2" id="KW-1185">Reference proteome</keyword>
<dbReference type="RefSeq" id="WP_167022993.1">
    <property type="nucleotide sequence ID" value="NZ_CP050177.1"/>
</dbReference>
<sequence length="185" mass="19668">MAATVAPDGDRDACRWIALRTRPRQVRIVATLVREDGRLHHAHREAFRLQRECRLIATELDHQPEPNSPTAPPRAQESPVPLTVTITPEPSGSVVARGGDSLAQSLLTHAGFPFTSDWYGPRHRLPSSMSSLFGPSVTTTEPRPIDGLVVGNACPGSGLVAAAQLRGLGAPATTGADEAFLRASA</sequence>
<accession>A0A6G9GTL8</accession>
<evidence type="ECO:0000313" key="2">
    <source>
        <dbReference type="Proteomes" id="UP000501179"/>
    </source>
</evidence>
<evidence type="ECO:0000313" key="1">
    <source>
        <dbReference type="EMBL" id="QIQ01287.1"/>
    </source>
</evidence>
<proteinExistence type="predicted"/>
<dbReference type="AlphaFoldDB" id="A0A6G9GTL8"/>
<dbReference type="Proteomes" id="UP000501179">
    <property type="component" value="Chromosome"/>
</dbReference>
<name>A0A6G9GTL8_9ACTN</name>
<organism evidence="1 2">
    <name type="scientific">Streptomyces liangshanensis</name>
    <dbReference type="NCBI Taxonomy" id="2717324"/>
    <lineage>
        <taxon>Bacteria</taxon>
        <taxon>Bacillati</taxon>
        <taxon>Actinomycetota</taxon>
        <taxon>Actinomycetes</taxon>
        <taxon>Kitasatosporales</taxon>
        <taxon>Streptomycetaceae</taxon>
        <taxon>Streptomyces</taxon>
    </lineage>
</organism>
<gene>
    <name evidence="1" type="ORF">HA039_02325</name>
</gene>
<protein>
    <submittedName>
        <fullName evidence="1">Uncharacterized protein</fullName>
    </submittedName>
</protein>
<reference evidence="1 2" key="1">
    <citation type="submission" date="2020-03" db="EMBL/GenBank/DDBJ databases">
        <title>A novel species.</title>
        <authorList>
            <person name="Gao J."/>
        </authorList>
    </citation>
    <scope>NUCLEOTIDE SEQUENCE [LARGE SCALE GENOMIC DNA]</scope>
    <source>
        <strain evidence="1 2">QMT-12</strain>
    </source>
</reference>
<dbReference type="KEGG" id="slia:HA039_02325"/>